<sequence length="115" mass="13092">MVAEDGRDRPVRTCVGCRSRAVQSDLVRLVAEGTAITPDTRGRRPGRGAYLHHDRRCFELAERRRVWSRAFRARNEETPTGWDVSRVAALFDDIPSDRTRRDPDRVGMSGPTSRL</sequence>
<accession>A0A7K2IPK6</accession>
<feature type="compositionally biased region" description="Basic and acidic residues" evidence="1">
    <location>
        <begin position="95"/>
        <end position="105"/>
    </location>
</feature>
<dbReference type="EMBL" id="WWHY01000001">
    <property type="protein sequence ID" value="MYR31806.1"/>
    <property type="molecule type" value="Genomic_DNA"/>
</dbReference>
<dbReference type="InterPro" id="IPR037465">
    <property type="entry name" value="YlxR"/>
</dbReference>
<name>A0A7K2IPK6_9ACTN</name>
<proteinExistence type="predicted"/>
<dbReference type="Pfam" id="PF04296">
    <property type="entry name" value="YlxR"/>
    <property type="match status" value="1"/>
</dbReference>
<reference evidence="3 4" key="1">
    <citation type="journal article" date="2019" name="Nat. Commun.">
        <title>The antimicrobial potential of Streptomyces from insect microbiomes.</title>
        <authorList>
            <person name="Chevrette M.G."/>
            <person name="Carlson C.M."/>
            <person name="Ortega H.E."/>
            <person name="Thomas C."/>
            <person name="Ananiev G.E."/>
            <person name="Barns K.J."/>
            <person name="Book A.J."/>
            <person name="Cagnazzo J."/>
            <person name="Carlos C."/>
            <person name="Flanigan W."/>
            <person name="Grubbs K.J."/>
            <person name="Horn H.A."/>
            <person name="Hoffmann F.M."/>
            <person name="Klassen J.L."/>
            <person name="Knack J.J."/>
            <person name="Lewin G.R."/>
            <person name="McDonald B.R."/>
            <person name="Muller L."/>
            <person name="Melo W.G.P."/>
            <person name="Pinto-Tomas A.A."/>
            <person name="Schmitz A."/>
            <person name="Wendt-Pienkowski E."/>
            <person name="Wildman S."/>
            <person name="Zhao M."/>
            <person name="Zhang F."/>
            <person name="Bugni T.S."/>
            <person name="Andes D.R."/>
            <person name="Pupo M.T."/>
            <person name="Currie C.R."/>
        </authorList>
    </citation>
    <scope>NUCLEOTIDE SEQUENCE [LARGE SCALE GENOMIC DNA]</scope>
    <source>
        <strain evidence="3 4">SID5840</strain>
    </source>
</reference>
<dbReference type="Gene3D" id="3.30.1230.10">
    <property type="entry name" value="YlxR-like"/>
    <property type="match status" value="1"/>
</dbReference>
<protein>
    <submittedName>
        <fullName evidence="3">DUF448 domain-containing protein</fullName>
    </submittedName>
</protein>
<dbReference type="GeneID" id="91394473"/>
<organism evidence="3 4">
    <name type="scientific">Nocardiopsis alba</name>
    <dbReference type="NCBI Taxonomy" id="53437"/>
    <lineage>
        <taxon>Bacteria</taxon>
        <taxon>Bacillati</taxon>
        <taxon>Actinomycetota</taxon>
        <taxon>Actinomycetes</taxon>
        <taxon>Streptosporangiales</taxon>
        <taxon>Nocardiopsidaceae</taxon>
        <taxon>Nocardiopsis</taxon>
    </lineage>
</organism>
<dbReference type="SUPFAM" id="SSF64376">
    <property type="entry name" value="YlxR-like"/>
    <property type="match status" value="1"/>
</dbReference>
<dbReference type="RefSeq" id="WP_081536461.1">
    <property type="nucleotide sequence ID" value="NZ_BAZE01000013.1"/>
</dbReference>
<dbReference type="PANTHER" id="PTHR34215:SF1">
    <property type="entry name" value="YLXR DOMAIN-CONTAINING PROTEIN"/>
    <property type="match status" value="1"/>
</dbReference>
<evidence type="ECO:0000313" key="3">
    <source>
        <dbReference type="EMBL" id="MYR31806.1"/>
    </source>
</evidence>
<gene>
    <name evidence="3" type="ORF">GTW20_05840</name>
</gene>
<evidence type="ECO:0000259" key="2">
    <source>
        <dbReference type="Pfam" id="PF04296"/>
    </source>
</evidence>
<comment type="caution">
    <text evidence="3">The sequence shown here is derived from an EMBL/GenBank/DDBJ whole genome shotgun (WGS) entry which is preliminary data.</text>
</comment>
<dbReference type="Proteomes" id="UP000467124">
    <property type="component" value="Unassembled WGS sequence"/>
</dbReference>
<evidence type="ECO:0000313" key="4">
    <source>
        <dbReference type="Proteomes" id="UP000467124"/>
    </source>
</evidence>
<feature type="region of interest" description="Disordered" evidence="1">
    <location>
        <begin position="94"/>
        <end position="115"/>
    </location>
</feature>
<dbReference type="AlphaFoldDB" id="A0A7K2IPK6"/>
<dbReference type="PANTHER" id="PTHR34215">
    <property type="entry name" value="BLL0784 PROTEIN"/>
    <property type="match status" value="1"/>
</dbReference>
<dbReference type="InterPro" id="IPR007393">
    <property type="entry name" value="YlxR_dom"/>
</dbReference>
<feature type="domain" description="YlxR" evidence="2">
    <location>
        <begin position="12"/>
        <end position="74"/>
    </location>
</feature>
<dbReference type="InterPro" id="IPR035931">
    <property type="entry name" value="YlxR-like_sf"/>
</dbReference>
<evidence type="ECO:0000256" key="1">
    <source>
        <dbReference type="SAM" id="MobiDB-lite"/>
    </source>
</evidence>